<comment type="caution">
    <text evidence="2">The sequence shown here is derived from an EMBL/GenBank/DDBJ whole genome shotgun (WGS) entry which is preliminary data.</text>
</comment>
<dbReference type="Proteomes" id="UP001320609">
    <property type="component" value="Unassembled WGS sequence"/>
</dbReference>
<keyword evidence="1" id="KW-1133">Transmembrane helix</keyword>
<protein>
    <submittedName>
        <fullName evidence="2">Uncharacterized protein</fullName>
    </submittedName>
</protein>
<keyword evidence="1" id="KW-0472">Membrane</keyword>
<accession>A0ABS9S6X7</accession>
<feature type="transmembrane region" description="Helical" evidence="1">
    <location>
        <begin position="228"/>
        <end position="249"/>
    </location>
</feature>
<name>A0ABS9S6X7_9GAMM</name>
<gene>
    <name evidence="2" type="ORF">MLE19_11020</name>
</gene>
<evidence type="ECO:0000313" key="2">
    <source>
        <dbReference type="EMBL" id="MCH4811868.1"/>
    </source>
</evidence>
<keyword evidence="1" id="KW-0812">Transmembrane</keyword>
<proteinExistence type="predicted"/>
<keyword evidence="3" id="KW-1185">Reference proteome</keyword>
<organism evidence="2 3">
    <name type="scientific">Vreelandella neptunia</name>
    <dbReference type="NCBI Taxonomy" id="115551"/>
    <lineage>
        <taxon>Bacteria</taxon>
        <taxon>Pseudomonadati</taxon>
        <taxon>Pseudomonadota</taxon>
        <taxon>Gammaproteobacteria</taxon>
        <taxon>Oceanospirillales</taxon>
        <taxon>Halomonadaceae</taxon>
        <taxon>Vreelandella</taxon>
    </lineage>
</organism>
<evidence type="ECO:0000256" key="1">
    <source>
        <dbReference type="SAM" id="Phobius"/>
    </source>
</evidence>
<feature type="transmembrane region" description="Helical" evidence="1">
    <location>
        <begin position="166"/>
        <end position="186"/>
    </location>
</feature>
<dbReference type="RefSeq" id="WP_240718237.1">
    <property type="nucleotide sequence ID" value="NZ_JAKVTW010000007.1"/>
</dbReference>
<feature type="non-terminal residue" evidence="2">
    <location>
        <position position="1"/>
    </location>
</feature>
<evidence type="ECO:0000313" key="3">
    <source>
        <dbReference type="Proteomes" id="UP001320609"/>
    </source>
</evidence>
<dbReference type="EMBL" id="JAKVTW010000007">
    <property type="protein sequence ID" value="MCH4811868.1"/>
    <property type="molecule type" value="Genomic_DNA"/>
</dbReference>
<sequence>FVFNILPFSLRNREHLEISKAVFEETGLPCRIALDGIGESQEMRKQWRETLECAEFAIADLSQIRDACLFEAGVVLGLRKKLFLLAHKSAPSIPYGLDDAPMIVYQSRADLSRVVREQCCAEYKRKVYNLDPELISPSSISKNGGGIPKWFSNDPDSRTASSKLGLSCWLGSIALALVLWSALVWAGSSDSPATFVGVGLTALFGLGAQTREVRQFLELRLIERANKIFGFSVGLAFLAMISLVAAYAMRP</sequence>
<feature type="transmembrane region" description="Helical" evidence="1">
    <location>
        <begin position="192"/>
        <end position="208"/>
    </location>
</feature>
<reference evidence="2 3" key="1">
    <citation type="submission" date="2022-03" db="EMBL/GenBank/DDBJ databases">
        <title>Genomic signatures underlying metal tolerance in selected Arctic bacterial isolates.</title>
        <authorList>
            <person name="Thomas F.A."/>
            <person name="Venkatachalam S."/>
            <person name="Krishnan K.P."/>
        </authorList>
    </citation>
    <scope>NUCLEOTIDE SEQUENCE [LARGE SCALE GENOMIC DNA]</scope>
    <source>
        <strain evidence="2 3">HM116</strain>
    </source>
</reference>